<dbReference type="RefSeq" id="WP_310267036.1">
    <property type="nucleotide sequence ID" value="NZ_JAVDXU010000002.1"/>
</dbReference>
<evidence type="ECO:0000256" key="1">
    <source>
        <dbReference type="SAM" id="SignalP"/>
    </source>
</evidence>
<protein>
    <submittedName>
        <fullName evidence="3">Ketosteroid isomerase-like protein</fullName>
    </submittedName>
</protein>
<feature type="chain" id="PRO_5046314589" evidence="1">
    <location>
        <begin position="31"/>
        <end position="260"/>
    </location>
</feature>
<evidence type="ECO:0000313" key="4">
    <source>
        <dbReference type="Proteomes" id="UP001180453"/>
    </source>
</evidence>
<dbReference type="Pfam" id="PF14534">
    <property type="entry name" value="DUF4440"/>
    <property type="match status" value="1"/>
</dbReference>
<dbReference type="Proteomes" id="UP001180453">
    <property type="component" value="Unassembled WGS sequence"/>
</dbReference>
<organism evidence="3 4">
    <name type="scientific">Roseateles saccharophilus</name>
    <name type="common">Pseudomonas saccharophila</name>
    <dbReference type="NCBI Taxonomy" id="304"/>
    <lineage>
        <taxon>Bacteria</taxon>
        <taxon>Pseudomonadati</taxon>
        <taxon>Pseudomonadota</taxon>
        <taxon>Betaproteobacteria</taxon>
        <taxon>Burkholderiales</taxon>
        <taxon>Sphaerotilaceae</taxon>
        <taxon>Roseateles</taxon>
    </lineage>
</organism>
<gene>
    <name evidence="3" type="ORF">J2X20_003429</name>
</gene>
<comment type="caution">
    <text evidence="3">The sequence shown here is derived from an EMBL/GenBank/DDBJ whole genome shotgun (WGS) entry which is preliminary data.</text>
</comment>
<feature type="signal peptide" evidence="1">
    <location>
        <begin position="1"/>
        <end position="30"/>
    </location>
</feature>
<keyword evidence="1" id="KW-0732">Signal</keyword>
<keyword evidence="4" id="KW-1185">Reference proteome</keyword>
<reference evidence="3 4" key="1">
    <citation type="submission" date="2023-07" db="EMBL/GenBank/DDBJ databases">
        <title>Sorghum-associated microbial communities from plants grown in Nebraska, USA.</title>
        <authorList>
            <person name="Schachtman D."/>
        </authorList>
    </citation>
    <scope>NUCLEOTIDE SEQUENCE [LARGE SCALE GENOMIC DNA]</scope>
    <source>
        <strain evidence="3 4">BE314</strain>
    </source>
</reference>
<dbReference type="InterPro" id="IPR027843">
    <property type="entry name" value="DUF4440"/>
</dbReference>
<proteinExistence type="predicted"/>
<dbReference type="EMBL" id="JAVDXU010000002">
    <property type="protein sequence ID" value="MDR7270771.1"/>
    <property type="molecule type" value="Genomic_DNA"/>
</dbReference>
<evidence type="ECO:0000259" key="2">
    <source>
        <dbReference type="Pfam" id="PF14534"/>
    </source>
</evidence>
<name>A0ABU1YRE1_ROSSA</name>
<feature type="domain" description="DUF4440" evidence="2">
    <location>
        <begin position="42"/>
        <end position="150"/>
    </location>
</feature>
<accession>A0ABU1YRE1</accession>
<sequence>MPISRLRFDPWLRAMALIAALLLSQATASAAEAVDPVIAEVKARDAELSAAHGRGDMATYLTGLSKHYVYTDVGGRRVTAEQLAKRRGNDQLRQVASEVLEEESLRVSDGVVLLSGLERASFTYFGGLPRQGSTRWTALWAREEDGQWRLVAETATPVTGDGGLPFTQVRLPEPAVRSRQGLWQLALPQPMQLQLTPEGGRLIGTLPGQSIRLTFVPASATRYYALERPFELRFDSKERQKLTLVTWGIETTARRVTPSH</sequence>
<dbReference type="Gene3D" id="3.10.450.50">
    <property type="match status" value="1"/>
</dbReference>
<dbReference type="InterPro" id="IPR032710">
    <property type="entry name" value="NTF2-like_dom_sf"/>
</dbReference>
<evidence type="ECO:0000313" key="3">
    <source>
        <dbReference type="EMBL" id="MDR7270771.1"/>
    </source>
</evidence>
<dbReference type="SUPFAM" id="SSF54427">
    <property type="entry name" value="NTF2-like"/>
    <property type="match status" value="1"/>
</dbReference>